<dbReference type="Pfam" id="PF00011">
    <property type="entry name" value="HSP20"/>
    <property type="match status" value="1"/>
</dbReference>
<dbReference type="PROSITE" id="PS01031">
    <property type="entry name" value="SHSP"/>
    <property type="match status" value="1"/>
</dbReference>
<sequence length="168" mass="18942">MNLDELKQGLSSLMDSMSGGWQHMRQAASSALTSFRPSEQTNVPEKGEVDDMFYIPSGTWSMLGANLFEDNKRIVVRLELPGVDKNDIDIEVLDNRLVVHGEKRFEREENEGRYRVLQCAYGAFERVLPLPVPVVADQAKATYTNGVLRVELPKQDPGTPHKVRVKVE</sequence>
<dbReference type="CDD" id="cd06464">
    <property type="entry name" value="ACD_sHsps-like"/>
    <property type="match status" value="1"/>
</dbReference>
<comment type="caution">
    <text evidence="4">The sequence shown here is derived from an EMBL/GenBank/DDBJ whole genome shotgun (WGS) entry which is preliminary data.</text>
</comment>
<dbReference type="EMBL" id="LSTO01000009">
    <property type="protein sequence ID" value="OWW18336.1"/>
    <property type="molecule type" value="Genomic_DNA"/>
</dbReference>
<dbReference type="PANTHER" id="PTHR11527">
    <property type="entry name" value="HEAT-SHOCK PROTEIN 20 FAMILY MEMBER"/>
    <property type="match status" value="1"/>
</dbReference>
<comment type="similarity">
    <text evidence="1 2">Belongs to the small heat shock protein (HSP20) family.</text>
</comment>
<dbReference type="Gene3D" id="2.60.40.790">
    <property type="match status" value="1"/>
</dbReference>
<dbReference type="AlphaFoldDB" id="A0A254T6R4"/>
<evidence type="ECO:0000313" key="4">
    <source>
        <dbReference type="EMBL" id="OWW18336.1"/>
    </source>
</evidence>
<keyword evidence="5" id="KW-1185">Reference proteome</keyword>
<evidence type="ECO:0000259" key="3">
    <source>
        <dbReference type="PROSITE" id="PS01031"/>
    </source>
</evidence>
<dbReference type="RefSeq" id="WP_088710489.1">
    <property type="nucleotide sequence ID" value="NZ_LSTO01000009.1"/>
</dbReference>
<evidence type="ECO:0000313" key="5">
    <source>
        <dbReference type="Proteomes" id="UP000197535"/>
    </source>
</evidence>
<dbReference type="SUPFAM" id="SSF49764">
    <property type="entry name" value="HSP20-like chaperones"/>
    <property type="match status" value="1"/>
</dbReference>
<dbReference type="InterPro" id="IPR031107">
    <property type="entry name" value="Small_HSP"/>
</dbReference>
<organism evidence="4 5">
    <name type="scientific">Noviherbaspirillum denitrificans</name>
    <dbReference type="NCBI Taxonomy" id="1968433"/>
    <lineage>
        <taxon>Bacteria</taxon>
        <taxon>Pseudomonadati</taxon>
        <taxon>Pseudomonadota</taxon>
        <taxon>Betaproteobacteria</taxon>
        <taxon>Burkholderiales</taxon>
        <taxon>Oxalobacteraceae</taxon>
        <taxon>Noviherbaspirillum</taxon>
    </lineage>
</organism>
<proteinExistence type="inferred from homology"/>
<gene>
    <name evidence="4" type="ORF">AYR66_02505</name>
</gene>
<evidence type="ECO:0000256" key="2">
    <source>
        <dbReference type="RuleBase" id="RU003616"/>
    </source>
</evidence>
<reference evidence="4 5" key="1">
    <citation type="submission" date="2016-02" db="EMBL/GenBank/DDBJ databases">
        <authorList>
            <person name="Wen L."/>
            <person name="He K."/>
            <person name="Yang H."/>
        </authorList>
    </citation>
    <scope>NUCLEOTIDE SEQUENCE [LARGE SCALE GENOMIC DNA]</scope>
    <source>
        <strain evidence="4 5">TSA40</strain>
    </source>
</reference>
<dbReference type="OrthoDB" id="9808910at2"/>
<dbReference type="InterPro" id="IPR008978">
    <property type="entry name" value="HSP20-like_chaperone"/>
</dbReference>
<feature type="domain" description="SHSP" evidence="3">
    <location>
        <begin position="56"/>
        <end position="168"/>
    </location>
</feature>
<dbReference type="InterPro" id="IPR002068">
    <property type="entry name" value="A-crystallin/Hsp20_dom"/>
</dbReference>
<evidence type="ECO:0000256" key="1">
    <source>
        <dbReference type="PROSITE-ProRule" id="PRU00285"/>
    </source>
</evidence>
<protein>
    <submittedName>
        <fullName evidence="4">Heat-shock protein Hsp20</fullName>
    </submittedName>
</protein>
<name>A0A254T6R4_9BURK</name>
<dbReference type="Proteomes" id="UP000197535">
    <property type="component" value="Unassembled WGS sequence"/>
</dbReference>
<accession>A0A254T6R4</accession>